<dbReference type="AlphaFoldDB" id="A0A501WEA4"/>
<dbReference type="Proteomes" id="UP000316727">
    <property type="component" value="Unassembled WGS sequence"/>
</dbReference>
<name>A0A501WEA4_9BACT</name>
<sequence length="235" mass="27470">MQKHNAGKIAINRAFLLHWKLRADSESLRIPHDAYTRPLVVNPMRKVCILITVLLLSGCGWIQSKLNERIFDSEEYKQEEALAYVHLLEQISEPSRYYKDDKPRRFLFFVRKDSLDGFEKTNDGEGYLYGKLKARKLDLHEINKNENLKVLVGPDTSATNKNNEQEDLYWKYRKDFTPTIDVSSLSRIAFNKSYTKGVLSYWYSCGSLCGEGCILYIKKVKGRWVIDKKEWCIRA</sequence>
<gene>
    <name evidence="1" type="ORF">FJM65_03475</name>
</gene>
<organism evidence="1 2">
    <name type="scientific">Pontibacter mangrovi</name>
    <dbReference type="NCBI Taxonomy" id="2589816"/>
    <lineage>
        <taxon>Bacteria</taxon>
        <taxon>Pseudomonadati</taxon>
        <taxon>Bacteroidota</taxon>
        <taxon>Cytophagia</taxon>
        <taxon>Cytophagales</taxon>
        <taxon>Hymenobacteraceae</taxon>
        <taxon>Pontibacter</taxon>
    </lineage>
</organism>
<protein>
    <submittedName>
        <fullName evidence="1">Uncharacterized protein</fullName>
    </submittedName>
</protein>
<reference evidence="1 2" key="1">
    <citation type="submission" date="2019-06" db="EMBL/GenBank/DDBJ databases">
        <title>A novel bacterium of genus Pontibacter, isolated from marine sediment.</title>
        <authorList>
            <person name="Huang H."/>
            <person name="Mo K."/>
            <person name="Hu Y."/>
        </authorList>
    </citation>
    <scope>NUCLEOTIDE SEQUENCE [LARGE SCALE GENOMIC DNA]</scope>
    <source>
        <strain evidence="1 2">HB172049</strain>
    </source>
</reference>
<evidence type="ECO:0000313" key="2">
    <source>
        <dbReference type="Proteomes" id="UP000316727"/>
    </source>
</evidence>
<dbReference type="RefSeq" id="WP_181163626.1">
    <property type="nucleotide sequence ID" value="NZ_VFRQ01000001.1"/>
</dbReference>
<accession>A0A501WEA4</accession>
<evidence type="ECO:0000313" key="1">
    <source>
        <dbReference type="EMBL" id="TPE46414.1"/>
    </source>
</evidence>
<dbReference type="EMBL" id="VFRQ01000001">
    <property type="protein sequence ID" value="TPE46414.1"/>
    <property type="molecule type" value="Genomic_DNA"/>
</dbReference>
<comment type="caution">
    <text evidence="1">The sequence shown here is derived from an EMBL/GenBank/DDBJ whole genome shotgun (WGS) entry which is preliminary data.</text>
</comment>
<keyword evidence="2" id="KW-1185">Reference proteome</keyword>
<proteinExistence type="predicted"/>